<evidence type="ECO:0000313" key="3">
    <source>
        <dbReference type="EMBL" id="QUX29487.1"/>
    </source>
</evidence>
<dbReference type="Proteomes" id="UP000678016">
    <property type="component" value="Chromosome"/>
</dbReference>
<dbReference type="InterPro" id="IPR007278">
    <property type="entry name" value="DUF397"/>
</dbReference>
<evidence type="ECO:0000259" key="2">
    <source>
        <dbReference type="Pfam" id="PF04149"/>
    </source>
</evidence>
<name>A0ABX8C5S8_9ACTN</name>
<feature type="domain" description="DUF397" evidence="2">
    <location>
        <begin position="10"/>
        <end position="60"/>
    </location>
</feature>
<sequence>MRGLGHEPGRWRKSSYSGGGNGDCVEAVLGTPGTVGLRDSTHPDRAALALPAHQWVALLRLAGHR</sequence>
<evidence type="ECO:0000256" key="1">
    <source>
        <dbReference type="SAM" id="MobiDB-lite"/>
    </source>
</evidence>
<protein>
    <submittedName>
        <fullName evidence="3">DUF397 domain-containing protein</fullName>
    </submittedName>
</protein>
<proteinExistence type="predicted"/>
<dbReference type="EMBL" id="CP074132">
    <property type="protein sequence ID" value="QUX29487.1"/>
    <property type="molecule type" value="Genomic_DNA"/>
</dbReference>
<accession>A0ABX8C5S8</accession>
<feature type="region of interest" description="Disordered" evidence="1">
    <location>
        <begin position="1"/>
        <end position="23"/>
    </location>
</feature>
<evidence type="ECO:0000313" key="4">
    <source>
        <dbReference type="Proteomes" id="UP000678016"/>
    </source>
</evidence>
<feature type="compositionally biased region" description="Basic and acidic residues" evidence="1">
    <location>
        <begin position="1"/>
        <end position="10"/>
    </location>
</feature>
<dbReference type="Pfam" id="PF04149">
    <property type="entry name" value="DUF397"/>
    <property type="match status" value="1"/>
</dbReference>
<reference evidence="4" key="1">
    <citation type="submission" date="2021-05" db="EMBL/GenBank/DDBJ databases">
        <title>Direct Submission.</title>
        <authorList>
            <person name="Li K."/>
            <person name="Gao J."/>
        </authorList>
    </citation>
    <scope>NUCLEOTIDE SEQUENCE [LARGE SCALE GENOMIC DNA]</scope>
    <source>
        <strain evidence="4">HDS12</strain>
    </source>
</reference>
<keyword evidence="4" id="KW-1185">Reference proteome</keyword>
<gene>
    <name evidence="3" type="ORF">KGD83_02555</name>
</gene>
<organism evidence="3 4">
    <name type="scientific">Nocardiopsis akebiae</name>
    <dbReference type="NCBI Taxonomy" id="2831968"/>
    <lineage>
        <taxon>Bacteria</taxon>
        <taxon>Bacillati</taxon>
        <taxon>Actinomycetota</taxon>
        <taxon>Actinomycetes</taxon>
        <taxon>Streptosporangiales</taxon>
        <taxon>Nocardiopsidaceae</taxon>
        <taxon>Nocardiopsis</taxon>
    </lineage>
</organism>
<dbReference type="RefSeq" id="WP_212642341.1">
    <property type="nucleotide sequence ID" value="NZ_CP074132.1"/>
</dbReference>